<dbReference type="InterPro" id="IPR009637">
    <property type="entry name" value="GPR107/GPR108-like"/>
</dbReference>
<reference evidence="14" key="2">
    <citation type="submission" date="2025-09" db="UniProtKB">
        <authorList>
            <consortium name="Ensembl"/>
        </authorList>
    </citation>
    <scope>IDENTIFICATION</scope>
</reference>
<accession>A0A8C5WI34</accession>
<evidence type="ECO:0000256" key="6">
    <source>
        <dbReference type="ARBA" id="ARBA00023136"/>
    </source>
</evidence>
<evidence type="ECO:0000256" key="7">
    <source>
        <dbReference type="ARBA" id="ARBA00023180"/>
    </source>
</evidence>
<dbReference type="Ensembl" id="ENSLLET00000041256.1">
    <property type="protein sequence ID" value="ENSLLEP00000039661.1"/>
    <property type="gene ID" value="ENSLLEG00000025219.1"/>
</dbReference>
<keyword evidence="2 10" id="KW-0812">Transmembrane</keyword>
<evidence type="ECO:0000256" key="3">
    <source>
        <dbReference type="ARBA" id="ARBA00022729"/>
    </source>
</evidence>
<evidence type="ECO:0000313" key="14">
    <source>
        <dbReference type="Ensembl" id="ENSLLEP00000039661.1"/>
    </source>
</evidence>
<feature type="transmembrane region" description="Helical" evidence="10">
    <location>
        <begin position="426"/>
        <end position="450"/>
    </location>
</feature>
<keyword evidence="15" id="KW-1185">Reference proteome</keyword>
<evidence type="ECO:0000256" key="5">
    <source>
        <dbReference type="ARBA" id="ARBA00023034"/>
    </source>
</evidence>
<dbReference type="GO" id="GO:0005829">
    <property type="term" value="C:cytosol"/>
    <property type="evidence" value="ECO:0007669"/>
    <property type="project" value="GOC"/>
</dbReference>
<feature type="transmembrane region" description="Helical" evidence="10">
    <location>
        <begin position="400"/>
        <end position="420"/>
    </location>
</feature>
<dbReference type="InterPro" id="IPR053937">
    <property type="entry name" value="GOST_TM"/>
</dbReference>
<dbReference type="Proteomes" id="UP000694569">
    <property type="component" value="Unplaced"/>
</dbReference>
<dbReference type="GO" id="GO:0042147">
    <property type="term" value="P:retrograde transport, endosome to Golgi"/>
    <property type="evidence" value="ECO:0007669"/>
    <property type="project" value="TreeGrafter"/>
</dbReference>
<feature type="chain" id="PRO_5034189781" evidence="11">
    <location>
        <begin position="40"/>
        <end position="622"/>
    </location>
</feature>
<feature type="domain" description="GOST seven transmembrane" evidence="12">
    <location>
        <begin position="291"/>
        <end position="534"/>
    </location>
</feature>
<keyword evidence="3 11" id="KW-0732">Signal</keyword>
<evidence type="ECO:0000256" key="9">
    <source>
        <dbReference type="SAM" id="MobiDB-lite"/>
    </source>
</evidence>
<dbReference type="Pfam" id="PF21901">
    <property type="entry name" value="TMEM87A-B_GOLD"/>
    <property type="match status" value="1"/>
</dbReference>
<feature type="transmembrane region" description="Helical" evidence="10">
    <location>
        <begin position="510"/>
        <end position="527"/>
    </location>
</feature>
<protein>
    <submittedName>
        <fullName evidence="14">Transmembrane protein 87B</fullName>
    </submittedName>
</protein>
<dbReference type="GO" id="GO:0032580">
    <property type="term" value="C:Golgi cisterna membrane"/>
    <property type="evidence" value="ECO:0007669"/>
    <property type="project" value="TreeGrafter"/>
</dbReference>
<evidence type="ECO:0000259" key="12">
    <source>
        <dbReference type="Pfam" id="PF06814"/>
    </source>
</evidence>
<evidence type="ECO:0000313" key="15">
    <source>
        <dbReference type="Proteomes" id="UP000694569"/>
    </source>
</evidence>
<evidence type="ECO:0000256" key="1">
    <source>
        <dbReference type="ARBA" id="ARBA00004653"/>
    </source>
</evidence>
<dbReference type="InterPro" id="IPR054101">
    <property type="entry name" value="TMEM87A/B_GOLD"/>
</dbReference>
<organism evidence="14 15">
    <name type="scientific">Leptobrachium leishanense</name>
    <name type="common">Leishan spiny toad</name>
    <dbReference type="NCBI Taxonomy" id="445787"/>
    <lineage>
        <taxon>Eukaryota</taxon>
        <taxon>Metazoa</taxon>
        <taxon>Chordata</taxon>
        <taxon>Craniata</taxon>
        <taxon>Vertebrata</taxon>
        <taxon>Euteleostomi</taxon>
        <taxon>Amphibia</taxon>
        <taxon>Batrachia</taxon>
        <taxon>Anura</taxon>
        <taxon>Pelobatoidea</taxon>
        <taxon>Megophryidae</taxon>
        <taxon>Leptobrachium</taxon>
    </lineage>
</organism>
<keyword evidence="4 10" id="KW-1133">Transmembrane helix</keyword>
<evidence type="ECO:0000259" key="13">
    <source>
        <dbReference type="Pfam" id="PF21901"/>
    </source>
</evidence>
<evidence type="ECO:0000256" key="4">
    <source>
        <dbReference type="ARBA" id="ARBA00022989"/>
    </source>
</evidence>
<dbReference type="AlphaFoldDB" id="A0A8C5WI34"/>
<dbReference type="PANTHER" id="PTHR21229:SF16">
    <property type="entry name" value="TRANSMEMBRANE PROTEIN 87B"/>
    <property type="match status" value="1"/>
</dbReference>
<feature type="compositionally biased region" description="Basic and acidic residues" evidence="9">
    <location>
        <begin position="156"/>
        <end position="178"/>
    </location>
</feature>
<comment type="subcellular location">
    <subcellularLocation>
        <location evidence="1">Golgi apparatus membrane</location>
        <topology evidence="1">Multi-pass membrane protein</topology>
    </subcellularLocation>
</comment>
<proteinExistence type="inferred from homology"/>
<feature type="transmembrane region" description="Helical" evidence="10">
    <location>
        <begin position="290"/>
        <end position="312"/>
    </location>
</feature>
<keyword evidence="6 10" id="KW-0472">Membrane</keyword>
<keyword evidence="7" id="KW-0325">Glycoprotein</keyword>
<feature type="compositionally biased region" description="Basic and acidic residues" evidence="9">
    <location>
        <begin position="185"/>
        <end position="203"/>
    </location>
</feature>
<name>A0A8C5WI34_9ANUR</name>
<feature type="domain" description="TMEM87A/B GOLD" evidence="13">
    <location>
        <begin position="40"/>
        <end position="174"/>
    </location>
</feature>
<feature type="region of interest" description="Disordered" evidence="9">
    <location>
        <begin position="153"/>
        <end position="244"/>
    </location>
</feature>
<keyword evidence="5" id="KW-0333">Golgi apparatus</keyword>
<evidence type="ECO:0000256" key="11">
    <source>
        <dbReference type="SAM" id="SignalP"/>
    </source>
</evidence>
<dbReference type="Pfam" id="PF06814">
    <property type="entry name" value="GOST_TM"/>
    <property type="match status" value="1"/>
</dbReference>
<feature type="transmembrane region" description="Helical" evidence="10">
    <location>
        <begin position="324"/>
        <end position="344"/>
    </location>
</feature>
<dbReference type="OrthoDB" id="19932at2759"/>
<comment type="similarity">
    <text evidence="8">Belongs to the LU7TM family. TMEM87 subfamily.</text>
</comment>
<dbReference type="PANTHER" id="PTHR21229">
    <property type="entry name" value="LUNG SEVEN TRANSMEMBRANE RECEPTOR"/>
    <property type="match status" value="1"/>
</dbReference>
<reference evidence="14" key="1">
    <citation type="submission" date="2025-08" db="UniProtKB">
        <authorList>
            <consortium name="Ensembl"/>
        </authorList>
    </citation>
    <scope>IDENTIFICATION</scope>
</reference>
<sequence length="622" mass="70549">MEQEARPGIMAGPRTVRLSLSALWVWLWLGPALCPLAGAAPEQGKWSVTVSEDSGYIFFQKVLYNSTNIVMKLSSATCQQPLKYTVRWYLNYHQCYNQYSNFADNLQVHKEEAASTELCSSILQKDKCEDFENGGPIECANNHITANLYAKPKPAASDKKEKAPKQDQAKAKPQESESKANSQKQKTEKSKREVSDNKPEGQEKPQVSKPEAINDKAGAQKEQGKLKTETDKSKPSTQKDEQFNVVAKTSRDGPFLFVFFIKAEPKSAKWNITVEVSMKGPHGYISASEWPLMIFHMVMCIVYIFLALFWFIWSACYWKDLLRIQFWIAAVIFLGMLEKAVYYAEYQNTNHTGESTHGLLIFAELVSAVKRTLARLLVTIVSLGYGIIKPRLGALMHRVVGVGILYFMFASVEGVMRVTGSNESELALLASIPLALLDSGLCWWIFVSLAQTMKTLKLRKNTVKYSLYRHFTNTLVFAVIASVIFMAWTVKKFRLAECPTDWMELWVEDAFWRLLFSVILLVIMFLWRPSANNQRYAFTPLMDDSDDEVEEFLVTDHLAEGMKLRGTKPESNGTPKPATNTDEDLKWVEENIPSSFADAALPVLMDSDEEIMMTKYEMSKIE</sequence>
<dbReference type="GO" id="GO:0000139">
    <property type="term" value="C:Golgi membrane"/>
    <property type="evidence" value="ECO:0007669"/>
    <property type="project" value="UniProtKB-SubCell"/>
</dbReference>
<gene>
    <name evidence="14" type="primary">TMEM87B</name>
</gene>
<evidence type="ECO:0000256" key="10">
    <source>
        <dbReference type="SAM" id="Phobius"/>
    </source>
</evidence>
<feature type="transmembrane region" description="Helical" evidence="10">
    <location>
        <begin position="471"/>
        <end position="490"/>
    </location>
</feature>
<evidence type="ECO:0000256" key="2">
    <source>
        <dbReference type="ARBA" id="ARBA00022692"/>
    </source>
</evidence>
<evidence type="ECO:0000256" key="8">
    <source>
        <dbReference type="ARBA" id="ARBA00044946"/>
    </source>
</evidence>
<dbReference type="GeneTree" id="ENSGT00940000156844"/>
<feature type="signal peptide" evidence="11">
    <location>
        <begin position="1"/>
        <end position="39"/>
    </location>
</feature>
<feature type="compositionally biased region" description="Basic and acidic residues" evidence="9">
    <location>
        <begin position="212"/>
        <end position="242"/>
    </location>
</feature>